<sequence>MATAEKREETLKSMCENLAAFAVDREDLKQLLATLPEDEAIKPVTVEYELQLLKIISAGWAISVYMDGKDGKDVLVESFWLIIREFSKNISETLNLTTGVDVDYFETLKERLNTYLAAMESAGSGEPVQAVGPEFARLCGNPDDAFVTLNGARLFHLTATAVQEYIGSVEIVAETD</sequence>
<evidence type="ECO:0000313" key="1">
    <source>
        <dbReference type="EMBL" id="BCS95021.1"/>
    </source>
</evidence>
<reference evidence="1 2" key="1">
    <citation type="submission" date="2021-02" db="EMBL/GenBank/DDBJ databases">
        <title>Complete genome of Desulfoluna sp. strain ASN36.</title>
        <authorList>
            <person name="Takahashi A."/>
            <person name="Kojima H."/>
            <person name="Fukui M."/>
        </authorList>
    </citation>
    <scope>NUCLEOTIDE SEQUENCE [LARGE SCALE GENOMIC DNA]</scope>
    <source>
        <strain evidence="1 2">ASN36</strain>
    </source>
</reference>
<keyword evidence="2" id="KW-1185">Reference proteome</keyword>
<organism evidence="1 2">
    <name type="scientific">Desulfoluna limicola</name>
    <dbReference type="NCBI Taxonomy" id="2810562"/>
    <lineage>
        <taxon>Bacteria</taxon>
        <taxon>Pseudomonadati</taxon>
        <taxon>Thermodesulfobacteriota</taxon>
        <taxon>Desulfobacteria</taxon>
        <taxon>Desulfobacterales</taxon>
        <taxon>Desulfolunaceae</taxon>
        <taxon>Desulfoluna</taxon>
    </lineage>
</organism>
<dbReference type="RefSeq" id="WP_236891313.1">
    <property type="nucleotide sequence ID" value="NZ_AP024488.1"/>
</dbReference>
<dbReference type="EMBL" id="AP024488">
    <property type="protein sequence ID" value="BCS95021.1"/>
    <property type="molecule type" value="Genomic_DNA"/>
</dbReference>
<dbReference type="Proteomes" id="UP001320148">
    <property type="component" value="Chromosome"/>
</dbReference>
<name>A0ABM7PCR0_9BACT</name>
<evidence type="ECO:0000313" key="2">
    <source>
        <dbReference type="Proteomes" id="UP001320148"/>
    </source>
</evidence>
<accession>A0ABM7PCR0</accession>
<gene>
    <name evidence="1" type="ORF">DSLASN_06530</name>
</gene>
<protein>
    <submittedName>
        <fullName evidence="1">Uncharacterized protein</fullName>
    </submittedName>
</protein>
<proteinExistence type="predicted"/>